<dbReference type="GO" id="GO:0046872">
    <property type="term" value="F:metal ion binding"/>
    <property type="evidence" value="ECO:0007669"/>
    <property type="project" value="UniProtKB-KW"/>
</dbReference>
<dbReference type="PANTHER" id="PTHR47197:SF3">
    <property type="entry name" value="DIHYDRO-HEME D1 DEHYDROGENASE"/>
    <property type="match status" value="1"/>
</dbReference>
<evidence type="ECO:0000256" key="4">
    <source>
        <dbReference type="PROSITE-ProRule" id="PRU00433"/>
    </source>
</evidence>
<proteinExistence type="predicted"/>
<dbReference type="PROSITE" id="PS51257">
    <property type="entry name" value="PROKAR_LIPOPROTEIN"/>
    <property type="match status" value="1"/>
</dbReference>
<dbReference type="PROSITE" id="PS51007">
    <property type="entry name" value="CYTC"/>
    <property type="match status" value="2"/>
</dbReference>
<dbReference type="SUPFAM" id="SSF46626">
    <property type="entry name" value="Cytochrome c"/>
    <property type="match status" value="2"/>
</dbReference>
<protein>
    <submittedName>
        <fullName evidence="7">Cytochrome c peroxidase</fullName>
    </submittedName>
</protein>
<keyword evidence="1 4" id="KW-0349">Heme</keyword>
<comment type="caution">
    <text evidence="7">The sequence shown here is derived from an EMBL/GenBank/DDBJ whole genome shotgun (WGS) entry which is preliminary data.</text>
</comment>
<dbReference type="Proteomes" id="UP000271031">
    <property type="component" value="Unassembled WGS sequence"/>
</dbReference>
<evidence type="ECO:0000256" key="3">
    <source>
        <dbReference type="ARBA" id="ARBA00023004"/>
    </source>
</evidence>
<dbReference type="GO" id="GO:0004601">
    <property type="term" value="F:peroxidase activity"/>
    <property type="evidence" value="ECO:0007669"/>
    <property type="project" value="UniProtKB-KW"/>
</dbReference>
<keyword evidence="7" id="KW-0575">Peroxidase</keyword>
<dbReference type="PANTHER" id="PTHR47197">
    <property type="entry name" value="PROTEIN NIRF"/>
    <property type="match status" value="1"/>
</dbReference>
<reference evidence="7 8" key="1">
    <citation type="submission" date="2018-10" db="EMBL/GenBank/DDBJ databases">
        <title>Phylogenomics of Brevibacillus.</title>
        <authorList>
            <person name="Dunlap C."/>
        </authorList>
    </citation>
    <scope>NUCLEOTIDE SEQUENCE [LARGE SCALE GENOMIC DNA]</scope>
    <source>
        <strain evidence="7 8">JCM 15716</strain>
    </source>
</reference>
<dbReference type="GO" id="GO:0020037">
    <property type="term" value="F:heme binding"/>
    <property type="evidence" value="ECO:0007669"/>
    <property type="project" value="InterPro"/>
</dbReference>
<feature type="signal peptide" evidence="5">
    <location>
        <begin position="1"/>
        <end position="27"/>
    </location>
</feature>
<dbReference type="InterPro" id="IPR011048">
    <property type="entry name" value="Haem_d1_sf"/>
</dbReference>
<name>A0A3M8DA56_9BACL</name>
<dbReference type="SUPFAM" id="SSF51004">
    <property type="entry name" value="C-terminal (heme d1) domain of cytochrome cd1-nitrite reductase"/>
    <property type="match status" value="1"/>
</dbReference>
<organism evidence="7 8">
    <name type="scientific">Brevibacillus fluminis</name>
    <dbReference type="NCBI Taxonomy" id="511487"/>
    <lineage>
        <taxon>Bacteria</taxon>
        <taxon>Bacillati</taxon>
        <taxon>Bacillota</taxon>
        <taxon>Bacilli</taxon>
        <taxon>Bacillales</taxon>
        <taxon>Paenibacillaceae</taxon>
        <taxon>Brevibacillus</taxon>
    </lineage>
</organism>
<evidence type="ECO:0000313" key="7">
    <source>
        <dbReference type="EMBL" id="RNB85020.1"/>
    </source>
</evidence>
<evidence type="ECO:0000256" key="5">
    <source>
        <dbReference type="SAM" id="SignalP"/>
    </source>
</evidence>
<keyword evidence="8" id="KW-1185">Reference proteome</keyword>
<evidence type="ECO:0000256" key="1">
    <source>
        <dbReference type="ARBA" id="ARBA00022617"/>
    </source>
</evidence>
<dbReference type="RefSeq" id="WP_122919505.1">
    <property type="nucleotide sequence ID" value="NZ_RHHQ01000015.1"/>
</dbReference>
<keyword evidence="3 4" id="KW-0408">Iron</keyword>
<evidence type="ECO:0000313" key="8">
    <source>
        <dbReference type="Proteomes" id="UP000271031"/>
    </source>
</evidence>
<dbReference type="OrthoDB" id="9772811at2"/>
<dbReference type="EMBL" id="RHHQ01000015">
    <property type="protein sequence ID" value="RNB85020.1"/>
    <property type="molecule type" value="Genomic_DNA"/>
</dbReference>
<dbReference type="Pfam" id="PF21419">
    <property type="entry name" value="RoxA-like_Cyt-c"/>
    <property type="match status" value="1"/>
</dbReference>
<feature type="chain" id="PRO_5039235190" evidence="5">
    <location>
        <begin position="28"/>
        <end position="667"/>
    </location>
</feature>
<gene>
    <name evidence="7" type="ORF">EDM56_19080</name>
</gene>
<evidence type="ECO:0000259" key="6">
    <source>
        <dbReference type="PROSITE" id="PS51007"/>
    </source>
</evidence>
<dbReference type="Gene3D" id="1.10.760.10">
    <property type="entry name" value="Cytochrome c-like domain"/>
    <property type="match status" value="2"/>
</dbReference>
<dbReference type="AlphaFoldDB" id="A0A3M8DA56"/>
<feature type="domain" description="Cytochrome c" evidence="6">
    <location>
        <begin position="533"/>
        <end position="667"/>
    </location>
</feature>
<keyword evidence="5" id="KW-0732">Signal</keyword>
<feature type="domain" description="Cytochrome c" evidence="6">
    <location>
        <begin position="400"/>
        <end position="511"/>
    </location>
</feature>
<dbReference type="InterPro" id="IPR015943">
    <property type="entry name" value="WD40/YVTN_repeat-like_dom_sf"/>
</dbReference>
<dbReference type="InterPro" id="IPR036909">
    <property type="entry name" value="Cyt_c-like_dom_sf"/>
</dbReference>
<sequence length="667" mass="72093">MKKPYRHGKKLAGLAIGLIVAALSACGYESAIGAKSVVRTNAVESRSIVMKQDGSALITANIDVPTISIVDPKTKKVTSEIPVGSEPRNVALSPDEKTAYVTALRENEVYVVDLEKQKTVGKISVKEEPFAVLSSQDGSKLFVTAYRSNAVDVIDPASYKLIKQIKVENEPRGLALTADGKELFVSHFVHGEVSVIDTDSLAVKKVIPLTETPAPASHDGKVSQGLPGMVENMTISPDGKQLWLPHILTNVNVPIQFESTIFPVVSIIDIPKLEELKNERKHLFKQMNIVNVKNQPEVFSNPSDIGFLPDGSKAFVLMGGSEDLVTIDLKRGGKATQLLRRIPGDNPRGLSLTQDGKTLYVHNAMSHDLATIETGGSDAYKKAKVVGSNLKLIAKDPLPPDVRAGKVMFYSANSDKFATDITGKNWMSCASCHFDGEINGITMKTPKGPRNTPSNVLTTKTGLFTWDGSRDEFEDYLLTVQNEMGGMLAYDPAKPLPADVKKMYAQIFTYLDQPDSYPVPKSPYRNPEGSLTASAQLGQELFQGKAGCITCHAGVNFTDSDQAVNAQGKLTTDNMTKLHDVGTATAIDIGSPDGDPRGAHKNGRPANLYDTPTLRGVWATAPYLHDGSAKTIRDVLVARNAQNKHGNVKGLTDKEIDALADYVLSIE</sequence>
<keyword evidence="7" id="KW-0560">Oxidoreductase</keyword>
<dbReference type="InterPro" id="IPR009056">
    <property type="entry name" value="Cyt_c-like_dom"/>
</dbReference>
<keyword evidence="2 4" id="KW-0479">Metal-binding</keyword>
<dbReference type="InterPro" id="IPR051200">
    <property type="entry name" value="Host-pathogen_enzymatic-act"/>
</dbReference>
<dbReference type="InterPro" id="IPR011964">
    <property type="entry name" value="YVTN_b-propeller_repeat"/>
</dbReference>
<dbReference type="GO" id="GO:0009055">
    <property type="term" value="F:electron transfer activity"/>
    <property type="evidence" value="ECO:0007669"/>
    <property type="project" value="InterPro"/>
</dbReference>
<dbReference type="NCBIfam" id="TIGR02276">
    <property type="entry name" value="beta_rpt_yvtn"/>
    <property type="match status" value="1"/>
</dbReference>
<evidence type="ECO:0000256" key="2">
    <source>
        <dbReference type="ARBA" id="ARBA00022723"/>
    </source>
</evidence>
<accession>A0A3M8DA56</accession>
<dbReference type="Gene3D" id="2.130.10.10">
    <property type="entry name" value="YVTN repeat-like/Quinoprotein amine dehydrogenase"/>
    <property type="match status" value="2"/>
</dbReference>